<dbReference type="Proteomes" id="UP001233999">
    <property type="component" value="Unassembled WGS sequence"/>
</dbReference>
<evidence type="ECO:0000256" key="7">
    <source>
        <dbReference type="ARBA" id="ARBA00047984"/>
    </source>
</evidence>
<dbReference type="SMART" id="SM00847">
    <property type="entry name" value="HA2"/>
    <property type="match status" value="1"/>
</dbReference>
<dbReference type="GO" id="GO:0016787">
    <property type="term" value="F:hydrolase activity"/>
    <property type="evidence" value="ECO:0007669"/>
    <property type="project" value="UniProtKB-KW"/>
</dbReference>
<dbReference type="SUPFAM" id="SSF52540">
    <property type="entry name" value="P-loop containing nucleoside triphosphate hydrolases"/>
    <property type="match status" value="1"/>
</dbReference>
<evidence type="ECO:0000256" key="4">
    <source>
        <dbReference type="ARBA" id="ARBA00022801"/>
    </source>
</evidence>
<gene>
    <name evidence="10" type="ORF">L9F63_014081</name>
</gene>
<dbReference type="AlphaFoldDB" id="A0AAD8A8L6"/>
<organism evidence="10 11">
    <name type="scientific">Diploptera punctata</name>
    <name type="common">Pacific beetle cockroach</name>
    <dbReference type="NCBI Taxonomy" id="6984"/>
    <lineage>
        <taxon>Eukaryota</taxon>
        <taxon>Metazoa</taxon>
        <taxon>Ecdysozoa</taxon>
        <taxon>Arthropoda</taxon>
        <taxon>Hexapoda</taxon>
        <taxon>Insecta</taxon>
        <taxon>Pterygota</taxon>
        <taxon>Neoptera</taxon>
        <taxon>Polyneoptera</taxon>
        <taxon>Dictyoptera</taxon>
        <taxon>Blattodea</taxon>
        <taxon>Blaberoidea</taxon>
        <taxon>Blaberidae</taxon>
        <taxon>Diplopterinae</taxon>
        <taxon>Diploptera</taxon>
    </lineage>
</organism>
<dbReference type="Gene3D" id="3.40.50.300">
    <property type="entry name" value="P-loop containing nucleotide triphosphate hydrolases"/>
    <property type="match status" value="2"/>
</dbReference>
<accession>A0AAD8A8L6</accession>
<feature type="domain" description="Helicase ATP-binding" evidence="8">
    <location>
        <begin position="1"/>
        <end position="136"/>
    </location>
</feature>
<keyword evidence="4" id="KW-0378">Hydrolase</keyword>
<dbReference type="PROSITE" id="PS00690">
    <property type="entry name" value="DEAH_ATP_HELICASE"/>
    <property type="match status" value="1"/>
</dbReference>
<dbReference type="GO" id="GO:0003723">
    <property type="term" value="F:RNA binding"/>
    <property type="evidence" value="ECO:0007669"/>
    <property type="project" value="TreeGrafter"/>
</dbReference>
<comment type="caution">
    <text evidence="10">The sequence shown here is derived from an EMBL/GenBank/DDBJ whole genome shotgun (WGS) entry which is preliminary data.</text>
</comment>
<name>A0AAD8A8L6_DIPPU</name>
<dbReference type="Pfam" id="PF00271">
    <property type="entry name" value="Helicase_C"/>
    <property type="match status" value="1"/>
</dbReference>
<keyword evidence="11" id="KW-1185">Reference proteome</keyword>
<keyword evidence="6" id="KW-0067">ATP-binding</keyword>
<dbReference type="InterPro" id="IPR048333">
    <property type="entry name" value="HA2_WH"/>
</dbReference>
<dbReference type="PROSITE" id="PS51192">
    <property type="entry name" value="HELICASE_ATP_BIND_1"/>
    <property type="match status" value="1"/>
</dbReference>
<dbReference type="GO" id="GO:0005524">
    <property type="term" value="F:ATP binding"/>
    <property type="evidence" value="ECO:0007669"/>
    <property type="project" value="UniProtKB-KW"/>
</dbReference>
<dbReference type="Gene3D" id="1.20.120.1080">
    <property type="match status" value="1"/>
</dbReference>
<dbReference type="PROSITE" id="PS51194">
    <property type="entry name" value="HELICASE_CTER"/>
    <property type="match status" value="1"/>
</dbReference>
<dbReference type="CDD" id="cd18791">
    <property type="entry name" value="SF2_C_RHA"/>
    <property type="match status" value="1"/>
</dbReference>
<dbReference type="InterPro" id="IPR011709">
    <property type="entry name" value="DEAD-box_helicase_OB_fold"/>
</dbReference>
<comment type="similarity">
    <text evidence="1">Belongs to the DEAD box helicase family. DEAH subfamily.</text>
</comment>
<dbReference type="Pfam" id="PF04408">
    <property type="entry name" value="WHD_HA2"/>
    <property type="match status" value="1"/>
</dbReference>
<evidence type="ECO:0000313" key="11">
    <source>
        <dbReference type="Proteomes" id="UP001233999"/>
    </source>
</evidence>
<evidence type="ECO:0000256" key="2">
    <source>
        <dbReference type="ARBA" id="ARBA00012552"/>
    </source>
</evidence>
<keyword evidence="3" id="KW-0547">Nucleotide-binding</keyword>
<dbReference type="Pfam" id="PF07717">
    <property type="entry name" value="OB_NTP_bind"/>
    <property type="match status" value="1"/>
</dbReference>
<dbReference type="PANTHER" id="PTHR18934:SF136">
    <property type="entry name" value="ATP-DEPENDENT RNA HELICASE DHX35-RELATED"/>
    <property type="match status" value="1"/>
</dbReference>
<evidence type="ECO:0000256" key="6">
    <source>
        <dbReference type="ARBA" id="ARBA00022840"/>
    </source>
</evidence>
<evidence type="ECO:0000259" key="8">
    <source>
        <dbReference type="PROSITE" id="PS51192"/>
    </source>
</evidence>
<dbReference type="FunFam" id="3.40.50.300:FF:000767">
    <property type="entry name" value="Putative ATP-dependent RNA helicase DHX35"/>
    <property type="match status" value="1"/>
</dbReference>
<dbReference type="PANTHER" id="PTHR18934">
    <property type="entry name" value="ATP-DEPENDENT RNA HELICASE"/>
    <property type="match status" value="1"/>
</dbReference>
<dbReference type="SMART" id="SM00490">
    <property type="entry name" value="HELICc"/>
    <property type="match status" value="1"/>
</dbReference>
<dbReference type="FunFam" id="3.40.50.300:FF:000578">
    <property type="entry name" value="probable ATP-dependent RNA helicase DHX35"/>
    <property type="match status" value="1"/>
</dbReference>
<sequence length="599" mass="67665">YLLEAGWGSNGKIIGVTEPRRVAATTLATRVAEEKGCLLGDTVGYCIRFDDRFDPQRTKIKYMTEGILLREMMADPLLRNYSVIMLDEVHERTLYTDIAMGLLKKILRLKLIVASATVDAEQLYRFFNHNSSKDKSQDTAVIMSIEGRLYPVDIHYIKEKPVPDYVKATVDTVIKIHLNEPMGDILAFLTGQDEVDRAVRLPKRNKYCHEKVKLLVLPMYGSLPNSEQLKVFRSTPRGLRKVVIATNIAETSITISGIVYVIDCGFVKLCWFNPEAHVDSLVIVPISQASADQRAGRAGRVRSGKAYRLYPVEEYNKLSEATPPEMQRTDLSMAVLQLKALGIDNILRFSFPSPPPARNLQSALELLFALEAIGSIGQLTKPIGISIAEFPISPLFSKSLIISDEFGCSEEILTIIAMLQVQNVFIKPISGQASIKARVERRKFEVEEGDLLTLLNVYNAFIKHDMSKDWCNKYFLNYKGLTRACEIRTQMSRLLQRFNVSLVSCNGDTEKVCKAITAGFFPNAAFLHYSGVYKTVRGDQVLHISPNSVLYTQKQPKWVLFCKIVQTDQAYMMDLTVVSPSWLEELAPHFYEKTIDRDY</sequence>
<dbReference type="GO" id="GO:0003724">
    <property type="term" value="F:RNA helicase activity"/>
    <property type="evidence" value="ECO:0007669"/>
    <property type="project" value="UniProtKB-EC"/>
</dbReference>
<keyword evidence="5" id="KW-0347">Helicase</keyword>
<evidence type="ECO:0000256" key="5">
    <source>
        <dbReference type="ARBA" id="ARBA00022806"/>
    </source>
</evidence>
<evidence type="ECO:0000256" key="1">
    <source>
        <dbReference type="ARBA" id="ARBA00008792"/>
    </source>
</evidence>
<comment type="catalytic activity">
    <reaction evidence="7">
        <text>ATP + H2O = ADP + phosphate + H(+)</text>
        <dbReference type="Rhea" id="RHEA:13065"/>
        <dbReference type="ChEBI" id="CHEBI:15377"/>
        <dbReference type="ChEBI" id="CHEBI:15378"/>
        <dbReference type="ChEBI" id="CHEBI:30616"/>
        <dbReference type="ChEBI" id="CHEBI:43474"/>
        <dbReference type="ChEBI" id="CHEBI:456216"/>
        <dbReference type="EC" id="3.6.4.13"/>
    </reaction>
</comment>
<reference evidence="10" key="2">
    <citation type="submission" date="2023-05" db="EMBL/GenBank/DDBJ databases">
        <authorList>
            <person name="Fouks B."/>
        </authorList>
    </citation>
    <scope>NUCLEOTIDE SEQUENCE</scope>
    <source>
        <strain evidence="10">Stay&amp;Tobe</strain>
        <tissue evidence="10">Testes</tissue>
    </source>
</reference>
<dbReference type="EMBL" id="JASPKZ010003044">
    <property type="protein sequence ID" value="KAJ9594469.1"/>
    <property type="molecule type" value="Genomic_DNA"/>
</dbReference>
<reference evidence="10" key="1">
    <citation type="journal article" date="2023" name="IScience">
        <title>Live-bearing cockroach genome reveals convergent evolutionary mechanisms linked to viviparity in insects and beyond.</title>
        <authorList>
            <person name="Fouks B."/>
            <person name="Harrison M.C."/>
            <person name="Mikhailova A.A."/>
            <person name="Marchal E."/>
            <person name="English S."/>
            <person name="Carruthers M."/>
            <person name="Jennings E.C."/>
            <person name="Chiamaka E.L."/>
            <person name="Frigard R.A."/>
            <person name="Pippel M."/>
            <person name="Attardo G.M."/>
            <person name="Benoit J.B."/>
            <person name="Bornberg-Bauer E."/>
            <person name="Tobe S.S."/>
        </authorList>
    </citation>
    <scope>NUCLEOTIDE SEQUENCE</scope>
    <source>
        <strain evidence="10">Stay&amp;Tobe</strain>
    </source>
</reference>
<dbReference type="GO" id="GO:0071013">
    <property type="term" value="C:catalytic step 2 spliceosome"/>
    <property type="evidence" value="ECO:0007669"/>
    <property type="project" value="TreeGrafter"/>
</dbReference>
<protein>
    <recommendedName>
        <fullName evidence="2">RNA helicase</fullName>
        <ecNumber evidence="2">3.6.4.13</ecNumber>
    </recommendedName>
</protein>
<feature type="domain" description="Helicase C-terminal" evidence="9">
    <location>
        <begin position="169"/>
        <end position="342"/>
    </location>
</feature>
<evidence type="ECO:0000313" key="10">
    <source>
        <dbReference type="EMBL" id="KAJ9594469.1"/>
    </source>
</evidence>
<dbReference type="EC" id="3.6.4.13" evidence="2"/>
<dbReference type="InterPro" id="IPR002464">
    <property type="entry name" value="DNA/RNA_helicase_DEAH_CS"/>
</dbReference>
<dbReference type="InterPro" id="IPR027417">
    <property type="entry name" value="P-loop_NTPase"/>
</dbReference>
<dbReference type="InterPro" id="IPR014001">
    <property type="entry name" value="Helicase_ATP-bd"/>
</dbReference>
<dbReference type="InterPro" id="IPR001650">
    <property type="entry name" value="Helicase_C-like"/>
</dbReference>
<feature type="non-terminal residue" evidence="10">
    <location>
        <position position="599"/>
    </location>
</feature>
<proteinExistence type="inferred from homology"/>
<evidence type="ECO:0000256" key="3">
    <source>
        <dbReference type="ARBA" id="ARBA00022741"/>
    </source>
</evidence>
<dbReference type="InterPro" id="IPR007502">
    <property type="entry name" value="Helicase-assoc_dom"/>
</dbReference>
<dbReference type="Pfam" id="PF21010">
    <property type="entry name" value="HA2_C"/>
    <property type="match status" value="1"/>
</dbReference>
<evidence type="ECO:0000259" key="9">
    <source>
        <dbReference type="PROSITE" id="PS51194"/>
    </source>
</evidence>